<protein>
    <submittedName>
        <fullName evidence="5">Vesicle-associated protein 2-2, N-terminally processed like</fullName>
    </submittedName>
</protein>
<feature type="coiled-coil region" evidence="2">
    <location>
        <begin position="203"/>
        <end position="265"/>
    </location>
</feature>
<comment type="caution">
    <text evidence="5">The sequence shown here is derived from an EMBL/GenBank/DDBJ whole genome shotgun (WGS) entry which is preliminary data.</text>
</comment>
<reference evidence="5 6" key="1">
    <citation type="submission" date="2017-07" db="EMBL/GenBank/DDBJ databases">
        <title>An improved, manually edited Actinidia chinensis var. chinensis (kiwifruit) genome highlights the challenges associated with draft genomes and gene prediction in plants.</title>
        <authorList>
            <person name="Pilkington S."/>
            <person name="Crowhurst R."/>
            <person name="Hilario E."/>
            <person name="Nardozza S."/>
            <person name="Fraser L."/>
            <person name="Peng Y."/>
            <person name="Gunaseelan K."/>
            <person name="Simpson R."/>
            <person name="Tahir J."/>
            <person name="Deroles S."/>
            <person name="Templeton K."/>
            <person name="Luo Z."/>
            <person name="Davy M."/>
            <person name="Cheng C."/>
            <person name="Mcneilage M."/>
            <person name="Scaglione D."/>
            <person name="Liu Y."/>
            <person name="Zhang Q."/>
            <person name="Datson P."/>
            <person name="De Silva N."/>
            <person name="Gardiner S."/>
            <person name="Bassett H."/>
            <person name="Chagne D."/>
            <person name="Mccallum J."/>
            <person name="Dzierzon H."/>
            <person name="Deng C."/>
            <person name="Wang Y.-Y."/>
            <person name="Barron N."/>
            <person name="Manako K."/>
            <person name="Bowen J."/>
            <person name="Foster T."/>
            <person name="Erridge Z."/>
            <person name="Tiffin H."/>
            <person name="Waite C."/>
            <person name="Davies K."/>
            <person name="Grierson E."/>
            <person name="Laing W."/>
            <person name="Kirk R."/>
            <person name="Chen X."/>
            <person name="Wood M."/>
            <person name="Montefiori M."/>
            <person name="Brummell D."/>
            <person name="Schwinn K."/>
            <person name="Catanach A."/>
            <person name="Fullerton C."/>
            <person name="Li D."/>
            <person name="Meiyalaghan S."/>
            <person name="Nieuwenhuizen N."/>
            <person name="Read N."/>
            <person name="Prakash R."/>
            <person name="Hunter D."/>
            <person name="Zhang H."/>
            <person name="Mckenzie M."/>
            <person name="Knabel M."/>
            <person name="Harris A."/>
            <person name="Allan A."/>
            <person name="Chen A."/>
            <person name="Janssen B."/>
            <person name="Plunkett B."/>
            <person name="Dwamena C."/>
            <person name="Voogd C."/>
            <person name="Leif D."/>
            <person name="Lafferty D."/>
            <person name="Souleyre E."/>
            <person name="Varkonyi-Gasic E."/>
            <person name="Gambi F."/>
            <person name="Hanley J."/>
            <person name="Yao J.-L."/>
            <person name="Cheung J."/>
            <person name="David K."/>
            <person name="Warren B."/>
            <person name="Marsh K."/>
            <person name="Snowden K."/>
            <person name="Lin-Wang K."/>
            <person name="Brian L."/>
            <person name="Martinez-Sanchez M."/>
            <person name="Wang M."/>
            <person name="Ileperuma N."/>
            <person name="Macnee N."/>
            <person name="Campin R."/>
            <person name="Mcatee P."/>
            <person name="Drummond R."/>
            <person name="Espley R."/>
            <person name="Ireland H."/>
            <person name="Wu R."/>
            <person name="Atkinson R."/>
            <person name="Karunairetnam S."/>
            <person name="Bulley S."/>
            <person name="Chunkath S."/>
            <person name="Hanley Z."/>
            <person name="Storey R."/>
            <person name="Thrimawithana A."/>
            <person name="Thomson S."/>
            <person name="David C."/>
            <person name="Testolin R."/>
        </authorList>
    </citation>
    <scope>NUCLEOTIDE SEQUENCE [LARGE SCALE GENOMIC DNA]</scope>
    <source>
        <strain evidence="6">cv. Red5</strain>
        <tissue evidence="5">Young leaf</tissue>
    </source>
</reference>
<keyword evidence="3" id="KW-0472">Membrane</keyword>
<dbReference type="PIRSF" id="PIRSF019693">
    <property type="entry name" value="VAMP-associated"/>
    <property type="match status" value="1"/>
</dbReference>
<dbReference type="OMA" id="YIEECKL"/>
<evidence type="ECO:0000256" key="3">
    <source>
        <dbReference type="SAM" id="Phobius"/>
    </source>
</evidence>
<dbReference type="AlphaFoldDB" id="A0A2R6P4E8"/>
<dbReference type="PANTHER" id="PTHR10809">
    <property type="entry name" value="VESICLE-ASSOCIATED MEMBRANE PROTEIN-ASSOCIATED PROTEIN"/>
    <property type="match status" value="1"/>
</dbReference>
<dbReference type="FunFam" id="2.60.40.10:FF:000813">
    <property type="entry name" value="Vesicle-associated protein 1-1"/>
    <property type="match status" value="1"/>
</dbReference>
<dbReference type="Pfam" id="PF00635">
    <property type="entry name" value="Motile_Sperm"/>
    <property type="match status" value="1"/>
</dbReference>
<sequence>MSTQLLDIQPCELKFTFELKTQSSCAVQLHNLSHQYVAFKVKTTSPKKYCVRPNIGIIKPRSKVDFTVTMQAQRSVPSELQCKDKFLIQSTVVPFGTTDENITPGMFAKDSGKHIEESKLKVVLVSPPHSPILLPVSGVMKQEPFYGIPVQKNKPLGRVENLPPPPVLSKNVEDVKSAPFMEELRPGNDMELGLSKDTKPRPVKDMEDTKLELGKDIEAAKSKLKMLALKLAEADFTIARLTEEKRSSIQEKETLEQELGLLRSQGGVRRVKVGFPFLFVCMVALISLTVGYLLHR</sequence>
<comment type="similarity">
    <text evidence="1">Belongs to the VAMP-associated protein (VAP) (TC 9.B.17) family.</text>
</comment>
<dbReference type="GO" id="GO:0061817">
    <property type="term" value="P:endoplasmic reticulum-plasma membrane tethering"/>
    <property type="evidence" value="ECO:0007669"/>
    <property type="project" value="TreeGrafter"/>
</dbReference>
<dbReference type="GO" id="GO:0005789">
    <property type="term" value="C:endoplasmic reticulum membrane"/>
    <property type="evidence" value="ECO:0007669"/>
    <property type="project" value="InterPro"/>
</dbReference>
<keyword evidence="2" id="KW-0175">Coiled coil</keyword>
<dbReference type="InterPro" id="IPR000535">
    <property type="entry name" value="MSP_dom"/>
</dbReference>
<dbReference type="OrthoDB" id="264603at2759"/>
<dbReference type="SUPFAM" id="SSF49354">
    <property type="entry name" value="PapD-like"/>
    <property type="match status" value="1"/>
</dbReference>
<dbReference type="GO" id="GO:0005886">
    <property type="term" value="C:plasma membrane"/>
    <property type="evidence" value="ECO:0007669"/>
    <property type="project" value="TreeGrafter"/>
</dbReference>
<dbReference type="Gramene" id="PSR85162">
    <property type="protein sequence ID" value="PSR85162"/>
    <property type="gene ID" value="CEY00_Acc33146"/>
</dbReference>
<reference evidence="6" key="2">
    <citation type="journal article" date="2018" name="BMC Genomics">
        <title>A manually annotated Actinidia chinensis var. chinensis (kiwifruit) genome highlights the challenges associated with draft genomes and gene prediction in plants.</title>
        <authorList>
            <person name="Pilkington S.M."/>
            <person name="Crowhurst R."/>
            <person name="Hilario E."/>
            <person name="Nardozza S."/>
            <person name="Fraser L."/>
            <person name="Peng Y."/>
            <person name="Gunaseelan K."/>
            <person name="Simpson R."/>
            <person name="Tahir J."/>
            <person name="Deroles S.C."/>
            <person name="Templeton K."/>
            <person name="Luo Z."/>
            <person name="Davy M."/>
            <person name="Cheng C."/>
            <person name="McNeilage M."/>
            <person name="Scaglione D."/>
            <person name="Liu Y."/>
            <person name="Zhang Q."/>
            <person name="Datson P."/>
            <person name="De Silva N."/>
            <person name="Gardiner S.E."/>
            <person name="Bassett H."/>
            <person name="Chagne D."/>
            <person name="McCallum J."/>
            <person name="Dzierzon H."/>
            <person name="Deng C."/>
            <person name="Wang Y.Y."/>
            <person name="Barron L."/>
            <person name="Manako K."/>
            <person name="Bowen J."/>
            <person name="Foster T.M."/>
            <person name="Erridge Z.A."/>
            <person name="Tiffin H."/>
            <person name="Waite C.N."/>
            <person name="Davies K.M."/>
            <person name="Grierson E.P."/>
            <person name="Laing W.A."/>
            <person name="Kirk R."/>
            <person name="Chen X."/>
            <person name="Wood M."/>
            <person name="Montefiori M."/>
            <person name="Brummell D.A."/>
            <person name="Schwinn K.E."/>
            <person name="Catanach A."/>
            <person name="Fullerton C."/>
            <person name="Li D."/>
            <person name="Meiyalaghan S."/>
            <person name="Nieuwenhuizen N."/>
            <person name="Read N."/>
            <person name="Prakash R."/>
            <person name="Hunter D."/>
            <person name="Zhang H."/>
            <person name="McKenzie M."/>
            <person name="Knabel M."/>
            <person name="Harris A."/>
            <person name="Allan A.C."/>
            <person name="Gleave A."/>
            <person name="Chen A."/>
            <person name="Janssen B.J."/>
            <person name="Plunkett B."/>
            <person name="Ampomah-Dwamena C."/>
            <person name="Voogd C."/>
            <person name="Leif D."/>
            <person name="Lafferty D."/>
            <person name="Souleyre E.J.F."/>
            <person name="Varkonyi-Gasic E."/>
            <person name="Gambi F."/>
            <person name="Hanley J."/>
            <person name="Yao J.L."/>
            <person name="Cheung J."/>
            <person name="David K.M."/>
            <person name="Warren B."/>
            <person name="Marsh K."/>
            <person name="Snowden K.C."/>
            <person name="Lin-Wang K."/>
            <person name="Brian L."/>
            <person name="Martinez-Sanchez M."/>
            <person name="Wang M."/>
            <person name="Ileperuma N."/>
            <person name="Macnee N."/>
            <person name="Campin R."/>
            <person name="McAtee P."/>
            <person name="Drummond R.S.M."/>
            <person name="Espley R.V."/>
            <person name="Ireland H.S."/>
            <person name="Wu R."/>
            <person name="Atkinson R.G."/>
            <person name="Karunairetnam S."/>
            <person name="Bulley S."/>
            <person name="Chunkath S."/>
            <person name="Hanley Z."/>
            <person name="Storey R."/>
            <person name="Thrimawithana A.H."/>
            <person name="Thomson S."/>
            <person name="David C."/>
            <person name="Testolin R."/>
            <person name="Huang H."/>
            <person name="Hellens R.P."/>
            <person name="Schaffer R.J."/>
        </authorList>
    </citation>
    <scope>NUCLEOTIDE SEQUENCE [LARGE SCALE GENOMIC DNA]</scope>
    <source>
        <strain evidence="6">cv. Red5</strain>
    </source>
</reference>
<keyword evidence="6" id="KW-1185">Reference proteome</keyword>
<keyword evidence="3" id="KW-1133">Transmembrane helix</keyword>
<dbReference type="Gene3D" id="2.60.40.10">
    <property type="entry name" value="Immunoglobulins"/>
    <property type="match status" value="1"/>
</dbReference>
<feature type="transmembrane region" description="Helical" evidence="3">
    <location>
        <begin position="273"/>
        <end position="294"/>
    </location>
</feature>
<gene>
    <name evidence="5" type="ORF">CEY00_Acc33146</name>
</gene>
<evidence type="ECO:0000313" key="6">
    <source>
        <dbReference type="Proteomes" id="UP000241394"/>
    </source>
</evidence>
<dbReference type="InterPro" id="IPR013783">
    <property type="entry name" value="Ig-like_fold"/>
</dbReference>
<dbReference type="GO" id="GO:0090158">
    <property type="term" value="P:endoplasmic reticulum membrane organization"/>
    <property type="evidence" value="ECO:0007669"/>
    <property type="project" value="TreeGrafter"/>
</dbReference>
<dbReference type="Proteomes" id="UP000241394">
    <property type="component" value="Chromosome LG29"/>
</dbReference>
<dbReference type="PANTHER" id="PTHR10809:SF148">
    <property type="entry name" value="OS01G0936800 PROTEIN"/>
    <property type="match status" value="1"/>
</dbReference>
<dbReference type="EMBL" id="NKQK01000029">
    <property type="protein sequence ID" value="PSR85162.1"/>
    <property type="molecule type" value="Genomic_DNA"/>
</dbReference>
<evidence type="ECO:0000256" key="1">
    <source>
        <dbReference type="ARBA" id="ARBA00008932"/>
    </source>
</evidence>
<dbReference type="PROSITE" id="PS50202">
    <property type="entry name" value="MSP"/>
    <property type="match status" value="1"/>
</dbReference>
<evidence type="ECO:0000256" key="2">
    <source>
        <dbReference type="SAM" id="Coils"/>
    </source>
</evidence>
<dbReference type="InterPro" id="IPR016763">
    <property type="entry name" value="VAP"/>
</dbReference>
<keyword evidence="3" id="KW-0812">Transmembrane</keyword>
<dbReference type="InParanoid" id="A0A2R6P4E8"/>
<name>A0A2R6P4E8_ACTCC</name>
<accession>A0A2R6P4E8</accession>
<dbReference type="STRING" id="1590841.A0A2R6P4E8"/>
<organism evidence="5 6">
    <name type="scientific">Actinidia chinensis var. chinensis</name>
    <name type="common">Chinese soft-hair kiwi</name>
    <dbReference type="NCBI Taxonomy" id="1590841"/>
    <lineage>
        <taxon>Eukaryota</taxon>
        <taxon>Viridiplantae</taxon>
        <taxon>Streptophyta</taxon>
        <taxon>Embryophyta</taxon>
        <taxon>Tracheophyta</taxon>
        <taxon>Spermatophyta</taxon>
        <taxon>Magnoliopsida</taxon>
        <taxon>eudicotyledons</taxon>
        <taxon>Gunneridae</taxon>
        <taxon>Pentapetalae</taxon>
        <taxon>asterids</taxon>
        <taxon>Ericales</taxon>
        <taxon>Actinidiaceae</taxon>
        <taxon>Actinidia</taxon>
    </lineage>
</organism>
<feature type="domain" description="MSP" evidence="4">
    <location>
        <begin position="5"/>
        <end position="125"/>
    </location>
</feature>
<dbReference type="InterPro" id="IPR008962">
    <property type="entry name" value="PapD-like_sf"/>
</dbReference>
<evidence type="ECO:0000259" key="4">
    <source>
        <dbReference type="PROSITE" id="PS50202"/>
    </source>
</evidence>
<proteinExistence type="inferred from homology"/>
<evidence type="ECO:0000313" key="5">
    <source>
        <dbReference type="EMBL" id="PSR85162.1"/>
    </source>
</evidence>